<accession>A0ABT2BQS1</accession>
<evidence type="ECO:0000256" key="5">
    <source>
        <dbReference type="ARBA" id="ARBA00022691"/>
    </source>
</evidence>
<evidence type="ECO:0000259" key="6">
    <source>
        <dbReference type="PROSITE" id="PS50123"/>
    </source>
</evidence>
<reference evidence="7 8" key="1">
    <citation type="submission" date="2022-08" db="EMBL/GenBank/DDBJ databases">
        <title>Reclassification of Massilia species as members of the genera Telluria, Duganella, Pseudoduganella, Mokoshia gen. nov. and Zemynaea gen. nov. using orthogonal and non-orthogonal genome-based approaches.</title>
        <authorList>
            <person name="Bowman J.P."/>
        </authorList>
    </citation>
    <scope>NUCLEOTIDE SEQUENCE [LARGE SCALE GENOMIC DNA]</scope>
    <source>
        <strain evidence="7 8">JCM 31607</strain>
    </source>
</reference>
<keyword evidence="3" id="KW-0489">Methyltransferase</keyword>
<dbReference type="InterPro" id="IPR000780">
    <property type="entry name" value="CheR_MeTrfase"/>
</dbReference>
<dbReference type="SUPFAM" id="SSF47757">
    <property type="entry name" value="Chemotaxis receptor methyltransferase CheR, N-terminal domain"/>
    <property type="match status" value="1"/>
</dbReference>
<dbReference type="InterPro" id="IPR022641">
    <property type="entry name" value="CheR_N"/>
</dbReference>
<evidence type="ECO:0000256" key="1">
    <source>
        <dbReference type="ARBA" id="ARBA00001541"/>
    </source>
</evidence>
<dbReference type="EC" id="2.1.1.80" evidence="2"/>
<keyword evidence="8" id="KW-1185">Reference proteome</keyword>
<proteinExistence type="predicted"/>
<comment type="caution">
    <text evidence="7">The sequence shown here is derived from an EMBL/GenBank/DDBJ whole genome shotgun (WGS) entry which is preliminary data.</text>
</comment>
<dbReference type="SUPFAM" id="SSF53335">
    <property type="entry name" value="S-adenosyl-L-methionine-dependent methyltransferases"/>
    <property type="match status" value="1"/>
</dbReference>
<dbReference type="Gene3D" id="1.10.155.10">
    <property type="entry name" value="Chemotaxis receptor methyltransferase CheR, N-terminal domain"/>
    <property type="match status" value="1"/>
</dbReference>
<organism evidence="7 8">
    <name type="scientific">Massilia solisilvae</name>
    <dbReference type="NCBI Taxonomy" id="1811225"/>
    <lineage>
        <taxon>Bacteria</taxon>
        <taxon>Pseudomonadati</taxon>
        <taxon>Pseudomonadota</taxon>
        <taxon>Betaproteobacteria</taxon>
        <taxon>Burkholderiales</taxon>
        <taxon>Oxalobacteraceae</taxon>
        <taxon>Telluria group</taxon>
        <taxon>Massilia</taxon>
    </lineage>
</organism>
<evidence type="ECO:0000256" key="3">
    <source>
        <dbReference type="ARBA" id="ARBA00022603"/>
    </source>
</evidence>
<evidence type="ECO:0000313" key="8">
    <source>
        <dbReference type="Proteomes" id="UP001205861"/>
    </source>
</evidence>
<dbReference type="InterPro" id="IPR029063">
    <property type="entry name" value="SAM-dependent_MTases_sf"/>
</dbReference>
<evidence type="ECO:0000256" key="4">
    <source>
        <dbReference type="ARBA" id="ARBA00022679"/>
    </source>
</evidence>
<keyword evidence="4" id="KW-0808">Transferase</keyword>
<name>A0ABT2BQS1_9BURK</name>
<dbReference type="RefSeq" id="WP_258858392.1">
    <property type="nucleotide sequence ID" value="NZ_JANUGV010000009.1"/>
</dbReference>
<dbReference type="Proteomes" id="UP001205861">
    <property type="component" value="Unassembled WGS sequence"/>
</dbReference>
<dbReference type="EMBL" id="JANUGV010000009">
    <property type="protein sequence ID" value="MCS0610858.1"/>
    <property type="molecule type" value="Genomic_DNA"/>
</dbReference>
<dbReference type="PANTHER" id="PTHR24422:SF19">
    <property type="entry name" value="CHEMOTAXIS PROTEIN METHYLTRANSFERASE"/>
    <property type="match status" value="1"/>
</dbReference>
<dbReference type="Pfam" id="PF03705">
    <property type="entry name" value="CheR_N"/>
    <property type="match status" value="1"/>
</dbReference>
<dbReference type="InterPro" id="IPR050903">
    <property type="entry name" value="Bact_Chemotaxis_MeTrfase"/>
</dbReference>
<dbReference type="Gene3D" id="3.40.50.150">
    <property type="entry name" value="Vaccinia Virus protein VP39"/>
    <property type="match status" value="1"/>
</dbReference>
<dbReference type="PRINTS" id="PR00996">
    <property type="entry name" value="CHERMTFRASE"/>
</dbReference>
<dbReference type="InterPro" id="IPR036804">
    <property type="entry name" value="CheR_N_sf"/>
</dbReference>
<comment type="catalytic activity">
    <reaction evidence="1">
        <text>L-glutamyl-[protein] + S-adenosyl-L-methionine = [protein]-L-glutamate 5-O-methyl ester + S-adenosyl-L-homocysteine</text>
        <dbReference type="Rhea" id="RHEA:24452"/>
        <dbReference type="Rhea" id="RHEA-COMP:10208"/>
        <dbReference type="Rhea" id="RHEA-COMP:10311"/>
        <dbReference type="ChEBI" id="CHEBI:29973"/>
        <dbReference type="ChEBI" id="CHEBI:57856"/>
        <dbReference type="ChEBI" id="CHEBI:59789"/>
        <dbReference type="ChEBI" id="CHEBI:82795"/>
        <dbReference type="EC" id="2.1.1.80"/>
    </reaction>
</comment>
<sequence>MPESFDDMDASTLQSALDLVRRHTGISMSMAKRSMLQSRLRPRMRQLKLASYESYLQLLANDERERQPFIDAVTTHHTAFFRTPRIWQYLSDVFLPAWWEQHPERPLQVWSAAASTGEEACTIAICCEEFRRHHPGFRYQITATDIAAEVLERARRGEYAGSAVTAFQAAQPELFARYNALETRDRFMLGNAVRERISFSVHNLLQASPWEDAFDVVFLRNVLIYFKPEDVVAIVRKVAPALHARGVLMIGEAESLTSLDVPFQFEQPQIYRRAT</sequence>
<dbReference type="CDD" id="cd02440">
    <property type="entry name" value="AdoMet_MTases"/>
    <property type="match status" value="1"/>
</dbReference>
<dbReference type="Pfam" id="PF01739">
    <property type="entry name" value="CheR"/>
    <property type="match status" value="1"/>
</dbReference>
<dbReference type="SMART" id="SM00138">
    <property type="entry name" value="MeTrc"/>
    <property type="match status" value="1"/>
</dbReference>
<dbReference type="PROSITE" id="PS50123">
    <property type="entry name" value="CHER"/>
    <property type="match status" value="1"/>
</dbReference>
<protein>
    <recommendedName>
        <fullName evidence="2">protein-glutamate O-methyltransferase</fullName>
        <ecNumber evidence="2">2.1.1.80</ecNumber>
    </recommendedName>
</protein>
<dbReference type="InterPro" id="IPR022642">
    <property type="entry name" value="CheR_C"/>
</dbReference>
<gene>
    <name evidence="7" type="ORF">NX773_22060</name>
</gene>
<evidence type="ECO:0000313" key="7">
    <source>
        <dbReference type="EMBL" id="MCS0610858.1"/>
    </source>
</evidence>
<feature type="domain" description="CheR-type methyltransferase" evidence="6">
    <location>
        <begin position="18"/>
        <end position="275"/>
    </location>
</feature>
<dbReference type="PANTHER" id="PTHR24422">
    <property type="entry name" value="CHEMOTAXIS PROTEIN METHYLTRANSFERASE"/>
    <property type="match status" value="1"/>
</dbReference>
<keyword evidence="5" id="KW-0949">S-adenosyl-L-methionine</keyword>
<evidence type="ECO:0000256" key="2">
    <source>
        <dbReference type="ARBA" id="ARBA00012534"/>
    </source>
</evidence>